<reference evidence="1 2" key="1">
    <citation type="submission" date="2019-01" db="EMBL/GenBank/DDBJ databases">
        <title>Genomes sequencing and comparative genomics of infectious freshwater microsporidia, Cucumispora dikerogammari and Thelohania contejeani.</title>
        <authorList>
            <person name="Cormier A."/>
            <person name="Giraud I."/>
            <person name="Wattier R."/>
            <person name="Teixeira M."/>
            <person name="Grandjean F."/>
            <person name="Rigaud T."/>
            <person name="Cordaux R."/>
        </authorList>
    </citation>
    <scope>NUCLEOTIDE SEQUENCE [LARGE SCALE GENOMIC DNA]</scope>
    <source>
        <strain evidence="1">T1</strain>
        <tissue evidence="1">Spores</tissue>
    </source>
</reference>
<keyword evidence="2" id="KW-1185">Reference proteome</keyword>
<dbReference type="Proteomes" id="UP001516464">
    <property type="component" value="Unassembled WGS sequence"/>
</dbReference>
<evidence type="ECO:0000313" key="1">
    <source>
        <dbReference type="EMBL" id="KAF7684297.1"/>
    </source>
</evidence>
<comment type="caution">
    <text evidence="1">The sequence shown here is derived from an EMBL/GenBank/DDBJ whole genome shotgun (WGS) entry which is preliminary data.</text>
</comment>
<sequence>MKMNTSITIFQRTQKVPEIMLDKILLFSINQIAGEYMVTNPPKTMCEVASLLQTVQWCYQEALFKPKLISNRKQSIKNKISALNNSIMLLKKGKDRSKLSGIKIKAVKQIMKRLNLILEKPHDVMEAIISLKESARIYKKRLEMQTKRRKRRRENQCFEVYRSKLYWKLSGIDKPEH</sequence>
<name>A0ABQ7I1E5_9MICR</name>
<dbReference type="EMBL" id="SBIQ01000019">
    <property type="protein sequence ID" value="KAF7684297.1"/>
    <property type="molecule type" value="Genomic_DNA"/>
</dbReference>
<gene>
    <name evidence="1" type="ORF">TCON_0509</name>
</gene>
<organism evidence="1 2">
    <name type="scientific">Astathelohania contejeani</name>
    <dbReference type="NCBI Taxonomy" id="164912"/>
    <lineage>
        <taxon>Eukaryota</taxon>
        <taxon>Fungi</taxon>
        <taxon>Fungi incertae sedis</taxon>
        <taxon>Microsporidia</taxon>
        <taxon>Astathelohaniidae</taxon>
        <taxon>Astathelohania</taxon>
    </lineage>
</organism>
<protein>
    <submittedName>
        <fullName evidence="1">Uncharacterized protein</fullName>
    </submittedName>
</protein>
<evidence type="ECO:0000313" key="2">
    <source>
        <dbReference type="Proteomes" id="UP001516464"/>
    </source>
</evidence>
<accession>A0ABQ7I1E5</accession>
<proteinExistence type="predicted"/>